<proteinExistence type="predicted"/>
<dbReference type="RefSeq" id="WP_245127296.1">
    <property type="nucleotide sequence ID" value="NZ_CP095066.1"/>
</dbReference>
<evidence type="ECO:0000313" key="2">
    <source>
        <dbReference type="Proteomes" id="UP000830401"/>
    </source>
</evidence>
<name>A0ABY4GGU8_9BACT</name>
<dbReference type="Pfam" id="PF20541">
    <property type="entry name" value="DUF6756"/>
    <property type="match status" value="1"/>
</dbReference>
<accession>A0ABY4GGU8</accession>
<dbReference type="EMBL" id="CP095066">
    <property type="protein sequence ID" value="UOQ69504.1"/>
    <property type="molecule type" value="Genomic_DNA"/>
</dbReference>
<geneLocation type="plasmid" evidence="1 2">
    <name>unnamed5</name>
</geneLocation>
<protein>
    <recommendedName>
        <fullName evidence="3">SMI1/KNR4 family protein</fullName>
    </recommendedName>
</protein>
<sequence>MPGFKDQLLHLARLLGLSPQDFDAVGIYAWPAVLHKIEKTFVQKTNANTHFNWWWESFQKPQYSLRLEEGRAYGCLDQVLPPHQRVWFVACDSGHDPSKFWLFQGSVTAIQHLLDEHSAFEYYVVSKKYAWLLCETHHHLLIGLGNVIPKLQALALDPRRAGLLE</sequence>
<evidence type="ECO:0000313" key="1">
    <source>
        <dbReference type="EMBL" id="UOQ69504.1"/>
    </source>
</evidence>
<keyword evidence="1" id="KW-0614">Plasmid</keyword>
<reference evidence="1" key="1">
    <citation type="submission" date="2022-04" db="EMBL/GenBank/DDBJ databases">
        <title>Hymenobacter sp. isolated from the air.</title>
        <authorList>
            <person name="Won M."/>
            <person name="Lee C.-M."/>
            <person name="Woen H.-Y."/>
            <person name="Kwon S.-W."/>
        </authorList>
    </citation>
    <scope>NUCLEOTIDE SEQUENCE</scope>
    <source>
        <strain evidence="1">5420S-77</strain>
        <plasmid evidence="1">unnamed5</plasmid>
    </source>
</reference>
<dbReference type="InterPro" id="IPR046644">
    <property type="entry name" value="DUF6756"/>
</dbReference>
<dbReference type="Proteomes" id="UP000830401">
    <property type="component" value="Plasmid unnamed5"/>
</dbReference>
<evidence type="ECO:0008006" key="3">
    <source>
        <dbReference type="Google" id="ProtNLM"/>
    </source>
</evidence>
<gene>
    <name evidence="1" type="ORF">MUN86_28080</name>
</gene>
<organism evidence="1 2">
    <name type="scientific">Hymenobacter volaticus</name>
    <dbReference type="NCBI Taxonomy" id="2932254"/>
    <lineage>
        <taxon>Bacteria</taxon>
        <taxon>Pseudomonadati</taxon>
        <taxon>Bacteroidota</taxon>
        <taxon>Cytophagia</taxon>
        <taxon>Cytophagales</taxon>
        <taxon>Hymenobacteraceae</taxon>
        <taxon>Hymenobacter</taxon>
    </lineage>
</organism>
<keyword evidence="2" id="KW-1185">Reference proteome</keyword>